<keyword evidence="2" id="KW-1185">Reference proteome</keyword>
<accession>A0A9Q0Y0J4</accession>
<dbReference type="EMBL" id="JAPFRF010000004">
    <property type="protein sequence ID" value="KAJ7335676.1"/>
    <property type="molecule type" value="Genomic_DNA"/>
</dbReference>
<evidence type="ECO:0000313" key="1">
    <source>
        <dbReference type="EMBL" id="KAJ7335676.1"/>
    </source>
</evidence>
<comment type="caution">
    <text evidence="1">The sequence shown here is derived from an EMBL/GenBank/DDBJ whole genome shotgun (WGS) entry which is preliminary data.</text>
</comment>
<reference evidence="1" key="1">
    <citation type="journal article" date="2023" name="DNA Res.">
        <title>Chromosome-level genome assembly of Phrynocephalus forsythii using third-generation DNA sequencing and Hi-C analysis.</title>
        <authorList>
            <person name="Qi Y."/>
            <person name="Zhao W."/>
            <person name="Zhao Y."/>
            <person name="Niu C."/>
            <person name="Cao S."/>
            <person name="Zhang Y."/>
        </authorList>
    </citation>
    <scope>NUCLEOTIDE SEQUENCE</scope>
    <source>
        <tissue evidence="1">Muscle</tissue>
    </source>
</reference>
<gene>
    <name evidence="1" type="ORF">JRQ81_013617</name>
</gene>
<dbReference type="AlphaFoldDB" id="A0A9Q0Y0J4"/>
<evidence type="ECO:0008006" key="3">
    <source>
        <dbReference type="Google" id="ProtNLM"/>
    </source>
</evidence>
<dbReference type="OrthoDB" id="8963429at2759"/>
<name>A0A9Q0Y0J4_9SAUR</name>
<sequence>EYTRYQYCQLYIGTTKYSIQMRIKQHEIHCRLKQPEKSAGAEHTLKQTGYEILFQDTEVLDNTTNHYTVVCVRLHREAIEIHKHKHSFNKKEESLQINKAQL</sequence>
<dbReference type="Proteomes" id="UP001142489">
    <property type="component" value="Unassembled WGS sequence"/>
</dbReference>
<proteinExistence type="predicted"/>
<protein>
    <recommendedName>
        <fullName evidence="3">GIY-YIG domain-containing protein</fullName>
    </recommendedName>
</protein>
<evidence type="ECO:0000313" key="2">
    <source>
        <dbReference type="Proteomes" id="UP001142489"/>
    </source>
</evidence>
<organism evidence="1 2">
    <name type="scientific">Phrynocephalus forsythii</name>
    <dbReference type="NCBI Taxonomy" id="171643"/>
    <lineage>
        <taxon>Eukaryota</taxon>
        <taxon>Metazoa</taxon>
        <taxon>Chordata</taxon>
        <taxon>Craniata</taxon>
        <taxon>Vertebrata</taxon>
        <taxon>Euteleostomi</taxon>
        <taxon>Lepidosauria</taxon>
        <taxon>Squamata</taxon>
        <taxon>Bifurcata</taxon>
        <taxon>Unidentata</taxon>
        <taxon>Episquamata</taxon>
        <taxon>Toxicofera</taxon>
        <taxon>Iguania</taxon>
        <taxon>Acrodonta</taxon>
        <taxon>Agamidae</taxon>
        <taxon>Agaminae</taxon>
        <taxon>Phrynocephalus</taxon>
    </lineage>
</organism>
<feature type="non-terminal residue" evidence="1">
    <location>
        <position position="1"/>
    </location>
</feature>